<dbReference type="AlphaFoldDB" id="A0A5C4XEE3"/>
<dbReference type="EMBL" id="VDMN01000005">
    <property type="protein sequence ID" value="TNM61742.1"/>
    <property type="molecule type" value="Genomic_DNA"/>
</dbReference>
<feature type="domain" description="Glycosyltransferase 2-like" evidence="14">
    <location>
        <begin position="235"/>
        <end position="431"/>
    </location>
</feature>
<evidence type="ECO:0000256" key="10">
    <source>
        <dbReference type="ARBA" id="ARBA00022989"/>
    </source>
</evidence>
<feature type="transmembrane region" description="Helical" evidence="13">
    <location>
        <begin position="79"/>
        <end position="104"/>
    </location>
</feature>
<evidence type="ECO:0000256" key="9">
    <source>
        <dbReference type="ARBA" id="ARBA00022692"/>
    </source>
</evidence>
<evidence type="ECO:0000256" key="12">
    <source>
        <dbReference type="SAM" id="MobiDB-lite"/>
    </source>
</evidence>
<keyword evidence="10 13" id="KW-1133">Transmembrane helix</keyword>
<keyword evidence="6" id="KW-0997">Cell inner membrane</keyword>
<evidence type="ECO:0000256" key="1">
    <source>
        <dbReference type="ARBA" id="ARBA00004429"/>
    </source>
</evidence>
<comment type="subcellular location">
    <subcellularLocation>
        <location evidence="1">Cell inner membrane</location>
        <topology evidence="1">Multi-pass membrane protein</topology>
    </subcellularLocation>
</comment>
<evidence type="ECO:0000256" key="6">
    <source>
        <dbReference type="ARBA" id="ARBA00022519"/>
    </source>
</evidence>
<evidence type="ECO:0000313" key="15">
    <source>
        <dbReference type="EMBL" id="TNM61742.1"/>
    </source>
</evidence>
<dbReference type="Pfam" id="PF13632">
    <property type="entry name" value="Glyco_trans_2_3"/>
    <property type="match status" value="1"/>
</dbReference>
<keyword evidence="5" id="KW-1003">Cell membrane</keyword>
<dbReference type="PANTHER" id="PTHR43867:SF5">
    <property type="entry name" value="GLUCANS BIOSYNTHESIS GLUCOSYLTRANSFERASE H"/>
    <property type="match status" value="1"/>
</dbReference>
<name>A0A5C4XEE3_9HYPH</name>
<sequence length="644" mass="70871">MDLHTSRMDSAATASGGGFERDGVHSGRTPPEHPFRYTGLRVTQRRAIVLILNLATIAALGYGLFRLLSPGGIDVFEAIMLLGFLLAMPWTVLGFWNAIIGLMLQHGPGDPARSVYPFYPQGEYDRPRVLSSRTALTLFLRNEDPLPALARLEAMTASLKATGLERHFRVFVLSDTSDEVVAKVELAGFARFVETVDLAPENRPVYRRRAINTGYKAGNIHDFLDEHGGDYDFFLPLDSDSVMSGDAIVRLAAAMEARPEIGIMQSLVVGTPATSGFARMFQFGMRHGMRAFTMGAAWWNADCGPYWGHNALIRTAAFQGHCRLPVLPGSPPLGGHVLSHDQLEAAYMRRGGYEVRVLPIETQSYEANPPTFPDFAKRDLRWCQGNMQYWRFLFEPRLKLLSRFQVLQAILMYIAPPAWIAATFAAAWKAMSAGFDPTYLQLGLSLFGVIFFMSIAPKLAGMIDVCLTRGAVRSYGGPLRFGLSAIIEILASMLMAPIIAVYVSVFLLGLPFGRCMAWSGQNRDRLGVSFLSALKTMGLQTVIGVSLAVILLFGAGATAFLWALPMVAGLCLAIPFTMLTASKSFGRWTTRLGLFAIPEEGRMPRILSPLVPHAARHWRRPQAAYRSAQREAGVARQVLADSRT</sequence>
<dbReference type="OrthoDB" id="9775281at2"/>
<feature type="transmembrane region" description="Helical" evidence="13">
    <location>
        <begin position="439"/>
        <end position="460"/>
    </location>
</feature>
<dbReference type="InterPro" id="IPR001173">
    <property type="entry name" value="Glyco_trans_2-like"/>
</dbReference>
<dbReference type="SUPFAM" id="SSF53448">
    <property type="entry name" value="Nucleotide-diphospho-sugar transferases"/>
    <property type="match status" value="1"/>
</dbReference>
<evidence type="ECO:0000313" key="16">
    <source>
        <dbReference type="Proteomes" id="UP000311605"/>
    </source>
</evidence>
<dbReference type="Gene3D" id="3.90.550.10">
    <property type="entry name" value="Spore Coat Polysaccharide Biosynthesis Protein SpsA, Chain A"/>
    <property type="match status" value="1"/>
</dbReference>
<dbReference type="InterPro" id="IPR050321">
    <property type="entry name" value="Glycosyltr_2/OpgH_subfam"/>
</dbReference>
<evidence type="ECO:0000256" key="7">
    <source>
        <dbReference type="ARBA" id="ARBA00022676"/>
    </source>
</evidence>
<keyword evidence="9 13" id="KW-0812">Transmembrane</keyword>
<feature type="transmembrane region" description="Helical" evidence="13">
    <location>
        <begin position="406"/>
        <end position="427"/>
    </location>
</feature>
<accession>A0A5C4XEE3</accession>
<keyword evidence="7" id="KW-0328">Glycosyltransferase</keyword>
<dbReference type="NCBIfam" id="NF003958">
    <property type="entry name" value="PRK05454.2-1"/>
    <property type="match status" value="1"/>
</dbReference>
<dbReference type="GO" id="GO:0005886">
    <property type="term" value="C:plasma membrane"/>
    <property type="evidence" value="ECO:0007669"/>
    <property type="project" value="UniProtKB-SubCell"/>
</dbReference>
<keyword evidence="16" id="KW-1185">Reference proteome</keyword>
<dbReference type="PANTHER" id="PTHR43867">
    <property type="entry name" value="CELLULOSE SYNTHASE CATALYTIC SUBUNIT A [UDP-FORMING]"/>
    <property type="match status" value="1"/>
</dbReference>
<evidence type="ECO:0000256" key="2">
    <source>
        <dbReference type="ARBA" id="ARBA00005001"/>
    </source>
</evidence>
<evidence type="ECO:0000256" key="8">
    <source>
        <dbReference type="ARBA" id="ARBA00022679"/>
    </source>
</evidence>
<organism evidence="15 16">
    <name type="scientific">Aliirhizobium smilacinae</name>
    <dbReference type="NCBI Taxonomy" id="1395944"/>
    <lineage>
        <taxon>Bacteria</taxon>
        <taxon>Pseudomonadati</taxon>
        <taxon>Pseudomonadota</taxon>
        <taxon>Alphaproteobacteria</taxon>
        <taxon>Hyphomicrobiales</taxon>
        <taxon>Rhizobiaceae</taxon>
        <taxon>Aliirhizobium</taxon>
    </lineage>
</organism>
<evidence type="ECO:0000256" key="13">
    <source>
        <dbReference type="SAM" id="Phobius"/>
    </source>
</evidence>
<comment type="caution">
    <text evidence="15">The sequence shown here is derived from an EMBL/GenBank/DDBJ whole genome shotgun (WGS) entry which is preliminary data.</text>
</comment>
<feature type="transmembrane region" description="Helical" evidence="13">
    <location>
        <begin position="560"/>
        <end position="581"/>
    </location>
</feature>
<feature type="compositionally biased region" description="Basic and acidic residues" evidence="12">
    <location>
        <begin position="19"/>
        <end position="35"/>
    </location>
</feature>
<comment type="pathway">
    <text evidence="2">Glycan metabolism; osmoregulated periplasmic glucan (OPG) biosynthesis.</text>
</comment>
<reference evidence="15 16" key="1">
    <citation type="submission" date="2019-06" db="EMBL/GenBank/DDBJ databases">
        <title>The draft genome of Rhizobium smilacinae PTYR-5.</title>
        <authorList>
            <person name="Liu L."/>
            <person name="Li L."/>
            <person name="Zhang X."/>
        </authorList>
    </citation>
    <scope>NUCLEOTIDE SEQUENCE [LARGE SCALE GENOMIC DNA]</scope>
    <source>
        <strain evidence="15 16">PTYR-5</strain>
    </source>
</reference>
<feature type="region of interest" description="Disordered" evidence="12">
    <location>
        <begin position="1"/>
        <end position="36"/>
    </location>
</feature>
<evidence type="ECO:0000256" key="11">
    <source>
        <dbReference type="ARBA" id="ARBA00023136"/>
    </source>
</evidence>
<dbReference type="InterPro" id="IPR029044">
    <property type="entry name" value="Nucleotide-diphossugar_trans"/>
</dbReference>
<keyword evidence="8 15" id="KW-0808">Transferase</keyword>
<feature type="transmembrane region" description="Helical" evidence="13">
    <location>
        <begin position="530"/>
        <end position="553"/>
    </location>
</feature>
<protein>
    <recommendedName>
        <fullName evidence="4">Glucans biosynthesis glucosyltransferase H</fullName>
    </recommendedName>
</protein>
<dbReference type="Proteomes" id="UP000311605">
    <property type="component" value="Unassembled WGS sequence"/>
</dbReference>
<evidence type="ECO:0000256" key="5">
    <source>
        <dbReference type="ARBA" id="ARBA00022475"/>
    </source>
</evidence>
<dbReference type="GO" id="GO:0016758">
    <property type="term" value="F:hexosyltransferase activity"/>
    <property type="evidence" value="ECO:0007669"/>
    <property type="project" value="TreeGrafter"/>
</dbReference>
<feature type="transmembrane region" description="Helical" evidence="13">
    <location>
        <begin position="481"/>
        <end position="510"/>
    </location>
</feature>
<keyword evidence="11 13" id="KW-0472">Membrane</keyword>
<evidence type="ECO:0000256" key="4">
    <source>
        <dbReference type="ARBA" id="ARBA00020585"/>
    </source>
</evidence>
<evidence type="ECO:0000259" key="14">
    <source>
        <dbReference type="Pfam" id="PF13632"/>
    </source>
</evidence>
<evidence type="ECO:0000256" key="3">
    <source>
        <dbReference type="ARBA" id="ARBA00009337"/>
    </source>
</evidence>
<gene>
    <name evidence="15" type="primary">mdoH</name>
    <name evidence="15" type="ORF">FHP24_21025</name>
</gene>
<feature type="transmembrane region" description="Helical" evidence="13">
    <location>
        <begin position="47"/>
        <end position="67"/>
    </location>
</feature>
<dbReference type="NCBIfam" id="NF003962">
    <property type="entry name" value="PRK05454.2-5"/>
    <property type="match status" value="1"/>
</dbReference>
<proteinExistence type="inferred from homology"/>
<comment type="similarity">
    <text evidence="3">Belongs to the glycosyltransferase 2 family. OpgH subfamily.</text>
</comment>